<keyword evidence="3" id="KW-1185">Reference proteome</keyword>
<feature type="transmembrane region" description="Helical" evidence="1">
    <location>
        <begin position="127"/>
        <end position="149"/>
    </location>
</feature>
<protein>
    <submittedName>
        <fullName evidence="2">Uncharacterized protein</fullName>
    </submittedName>
</protein>
<keyword evidence="1" id="KW-0812">Transmembrane</keyword>
<name>X6MM40_RETFI</name>
<dbReference type="EMBL" id="ASPP01020001">
    <property type="protein sequence ID" value="ETO14502.1"/>
    <property type="molecule type" value="Genomic_DNA"/>
</dbReference>
<evidence type="ECO:0000256" key="1">
    <source>
        <dbReference type="SAM" id="Phobius"/>
    </source>
</evidence>
<evidence type="ECO:0000313" key="3">
    <source>
        <dbReference type="Proteomes" id="UP000023152"/>
    </source>
</evidence>
<sequence length="152" mass="18378">MNVYPRYTILFAMVIQKNQLFQRFVFRHLELKYLNNEFIMKSMFNYEQIISKIILLIEGIFYYWFTKCTILGNLRIFSIMVVSYMYTGHIFENEFLDDKLSKLFQSKSKYRYERIKLDYRKENSVSLALQGTYAIEIPFFISMSTALILNLL</sequence>
<gene>
    <name evidence="2" type="ORF">RFI_22862</name>
</gene>
<dbReference type="AlphaFoldDB" id="X6MM40"/>
<evidence type="ECO:0000313" key="2">
    <source>
        <dbReference type="EMBL" id="ETO14502.1"/>
    </source>
</evidence>
<keyword evidence="1" id="KW-1133">Transmembrane helix</keyword>
<proteinExistence type="predicted"/>
<accession>X6MM40</accession>
<feature type="transmembrane region" description="Helical" evidence="1">
    <location>
        <begin position="72"/>
        <end position="91"/>
    </location>
</feature>
<dbReference type="Proteomes" id="UP000023152">
    <property type="component" value="Unassembled WGS sequence"/>
</dbReference>
<keyword evidence="1" id="KW-0472">Membrane</keyword>
<organism evidence="2 3">
    <name type="scientific">Reticulomyxa filosa</name>
    <dbReference type="NCBI Taxonomy" id="46433"/>
    <lineage>
        <taxon>Eukaryota</taxon>
        <taxon>Sar</taxon>
        <taxon>Rhizaria</taxon>
        <taxon>Retaria</taxon>
        <taxon>Foraminifera</taxon>
        <taxon>Monothalamids</taxon>
        <taxon>Reticulomyxidae</taxon>
        <taxon>Reticulomyxa</taxon>
    </lineage>
</organism>
<feature type="transmembrane region" description="Helical" evidence="1">
    <location>
        <begin position="49"/>
        <end position="65"/>
    </location>
</feature>
<comment type="caution">
    <text evidence="2">The sequence shown here is derived from an EMBL/GenBank/DDBJ whole genome shotgun (WGS) entry which is preliminary data.</text>
</comment>
<reference evidence="2 3" key="1">
    <citation type="journal article" date="2013" name="Curr. Biol.">
        <title>The Genome of the Foraminiferan Reticulomyxa filosa.</title>
        <authorList>
            <person name="Glockner G."/>
            <person name="Hulsmann N."/>
            <person name="Schleicher M."/>
            <person name="Noegel A.A."/>
            <person name="Eichinger L."/>
            <person name="Gallinger C."/>
            <person name="Pawlowski J."/>
            <person name="Sierra R."/>
            <person name="Euteneuer U."/>
            <person name="Pillet L."/>
            <person name="Moustafa A."/>
            <person name="Platzer M."/>
            <person name="Groth M."/>
            <person name="Szafranski K."/>
            <person name="Schliwa M."/>
        </authorList>
    </citation>
    <scope>NUCLEOTIDE SEQUENCE [LARGE SCALE GENOMIC DNA]</scope>
</reference>